<dbReference type="Pfam" id="PF03446">
    <property type="entry name" value="NAD_binding_2"/>
    <property type="match status" value="1"/>
</dbReference>
<dbReference type="InterPro" id="IPR006115">
    <property type="entry name" value="6PGDH_NADP-bd"/>
</dbReference>
<reference evidence="3 4" key="1">
    <citation type="submission" date="2019-10" db="EMBL/GenBank/DDBJ databases">
        <title>Nonomuraea sp. nov., isolated from Phyllanthus amarus.</title>
        <authorList>
            <person name="Klykleung N."/>
            <person name="Tanasupawat S."/>
        </authorList>
    </citation>
    <scope>NUCLEOTIDE SEQUENCE [LARGE SCALE GENOMIC DNA]</scope>
    <source>
        <strain evidence="3 4">CR1-09</strain>
    </source>
</reference>
<organism evidence="3 4">
    <name type="scientific">Microbispora catharanthi</name>
    <dbReference type="NCBI Taxonomy" id="1712871"/>
    <lineage>
        <taxon>Bacteria</taxon>
        <taxon>Bacillati</taxon>
        <taxon>Actinomycetota</taxon>
        <taxon>Actinomycetes</taxon>
        <taxon>Streptosporangiales</taxon>
        <taxon>Streptosporangiaceae</taxon>
        <taxon>Microbispora</taxon>
    </lineage>
</organism>
<evidence type="ECO:0000259" key="2">
    <source>
        <dbReference type="Pfam" id="PF14833"/>
    </source>
</evidence>
<dbReference type="InterPro" id="IPR006175">
    <property type="entry name" value="YjgF/YER057c/UK114"/>
</dbReference>
<dbReference type="SUPFAM" id="SSF55298">
    <property type="entry name" value="YjgF-like"/>
    <property type="match status" value="1"/>
</dbReference>
<feature type="domain" description="3-hydroxyisobutyrate dehydrogenase-like NAD-binding" evidence="2">
    <location>
        <begin position="153"/>
        <end position="266"/>
    </location>
</feature>
<dbReference type="InterPro" id="IPR051265">
    <property type="entry name" value="HIBADH-related_NP60_sf"/>
</dbReference>
<dbReference type="SUPFAM" id="SSF51735">
    <property type="entry name" value="NAD(P)-binding Rossmann-fold domains"/>
    <property type="match status" value="1"/>
</dbReference>
<feature type="domain" description="6-phosphogluconate dehydrogenase NADP-binding" evidence="1">
    <location>
        <begin position="2"/>
        <end position="145"/>
    </location>
</feature>
<dbReference type="GO" id="GO:0050661">
    <property type="term" value="F:NADP binding"/>
    <property type="evidence" value="ECO:0007669"/>
    <property type="project" value="InterPro"/>
</dbReference>
<dbReference type="InterPro" id="IPR002204">
    <property type="entry name" value="3-OH-isobutyrate_DH-rel_CS"/>
</dbReference>
<dbReference type="InterPro" id="IPR013328">
    <property type="entry name" value="6PGD_dom2"/>
</dbReference>
<proteinExistence type="predicted"/>
<dbReference type="Proteomes" id="UP000313066">
    <property type="component" value="Unassembled WGS sequence"/>
</dbReference>
<keyword evidence="4" id="KW-1185">Reference proteome</keyword>
<dbReference type="Pfam" id="PF14833">
    <property type="entry name" value="NAD_binding_11"/>
    <property type="match status" value="1"/>
</dbReference>
<dbReference type="InterPro" id="IPR036291">
    <property type="entry name" value="NAD(P)-bd_dom_sf"/>
</dbReference>
<dbReference type="RefSeq" id="WP_139575163.1">
    <property type="nucleotide sequence ID" value="NZ_VDMA02000007.1"/>
</dbReference>
<dbReference type="Pfam" id="PF01042">
    <property type="entry name" value="Ribonuc_L-PSP"/>
    <property type="match status" value="1"/>
</dbReference>
<dbReference type="InterPro" id="IPR008927">
    <property type="entry name" value="6-PGluconate_DH-like_C_sf"/>
</dbReference>
<dbReference type="Gene3D" id="3.30.1330.40">
    <property type="entry name" value="RutC-like"/>
    <property type="match status" value="1"/>
</dbReference>
<evidence type="ECO:0000313" key="4">
    <source>
        <dbReference type="Proteomes" id="UP000313066"/>
    </source>
</evidence>
<comment type="caution">
    <text evidence="3">The sequence shown here is derived from an EMBL/GenBank/DDBJ whole genome shotgun (WGS) entry which is preliminary data.</text>
</comment>
<dbReference type="PANTHER" id="PTHR43580">
    <property type="entry name" value="OXIDOREDUCTASE GLYR1-RELATED"/>
    <property type="match status" value="1"/>
</dbReference>
<dbReference type="GO" id="GO:0051287">
    <property type="term" value="F:NAD binding"/>
    <property type="evidence" value="ECO:0007669"/>
    <property type="project" value="InterPro"/>
</dbReference>
<name>A0A5N6BW88_9ACTN</name>
<accession>A0A5N6BW88</accession>
<dbReference type="EMBL" id="VDMA02000007">
    <property type="protein sequence ID" value="KAB8184543.1"/>
    <property type="molecule type" value="Genomic_DNA"/>
</dbReference>
<gene>
    <name evidence="3" type="ORF">FH610_015720</name>
</gene>
<dbReference type="InterPro" id="IPR029154">
    <property type="entry name" value="HIBADH-like_NADP-bd"/>
</dbReference>
<evidence type="ECO:0000259" key="1">
    <source>
        <dbReference type="Pfam" id="PF03446"/>
    </source>
</evidence>
<dbReference type="InterPro" id="IPR035959">
    <property type="entry name" value="RutC-like_sf"/>
</dbReference>
<dbReference type="Gene3D" id="1.10.1040.10">
    <property type="entry name" value="N-(1-d-carboxylethyl)-l-norvaline Dehydrogenase, domain 2"/>
    <property type="match status" value="1"/>
</dbReference>
<dbReference type="SUPFAM" id="SSF48179">
    <property type="entry name" value="6-phosphogluconate dehydrogenase C-terminal domain-like"/>
    <property type="match status" value="1"/>
</dbReference>
<sequence>MIAFLGLGRMGVPMAGRLVAAGHKVTVWNRTPRDVPGAEAAPSPAAAVAGADVVITMLSDPDAVSEVVRAALPGLRPGSVLVEMSTIGPDAVRRLRGLLPESTGLVDAPVLGSVGPAAEGSLAVLAGGRREDLDRVSDVLRVFGTVHEAGGPGAGAATKLAVMSALVTAQVGLAETLAYADDLGVGRTALLDVLRATPLAGLAERLRPVVESGPFETRYALGLAAKDLRLATEGPGSRQTVTAAARDLLAEAVTAGLAGHDLTAVVPFAASRTVRTPTPKEVRAVNPPSVPATNGFYSHAVRFGDLLFVSGQVALDEDGKVLGEGDMTRQSEVVMENLGRILADQGSSLDRILHIRTFLTDMDRLREYGAVRSRFITGEPPASTTVEVERLFRPGLMIEVEVVAAL</sequence>
<dbReference type="PROSITE" id="PS00895">
    <property type="entry name" value="3_HYDROXYISOBUT_DH"/>
    <property type="match status" value="1"/>
</dbReference>
<dbReference type="PANTHER" id="PTHR43580:SF2">
    <property type="entry name" value="CYTOKINE-LIKE NUCLEAR FACTOR N-PAC"/>
    <property type="match status" value="1"/>
</dbReference>
<dbReference type="GO" id="GO:0016491">
    <property type="term" value="F:oxidoreductase activity"/>
    <property type="evidence" value="ECO:0007669"/>
    <property type="project" value="InterPro"/>
</dbReference>
<dbReference type="CDD" id="cd00448">
    <property type="entry name" value="YjgF_YER057c_UK114_family"/>
    <property type="match status" value="1"/>
</dbReference>
<protein>
    <submittedName>
        <fullName evidence="3">NAD-binding protein</fullName>
    </submittedName>
</protein>
<dbReference type="AlphaFoldDB" id="A0A5N6BW88"/>
<evidence type="ECO:0000313" key="3">
    <source>
        <dbReference type="EMBL" id="KAB8184543.1"/>
    </source>
</evidence>
<dbReference type="GO" id="GO:0016054">
    <property type="term" value="P:organic acid catabolic process"/>
    <property type="evidence" value="ECO:0007669"/>
    <property type="project" value="UniProtKB-ARBA"/>
</dbReference>
<dbReference type="Gene3D" id="3.40.50.720">
    <property type="entry name" value="NAD(P)-binding Rossmann-like Domain"/>
    <property type="match status" value="1"/>
</dbReference>